<dbReference type="InterPro" id="IPR020846">
    <property type="entry name" value="MFS_dom"/>
</dbReference>
<dbReference type="Proteomes" id="UP001049518">
    <property type="component" value="Chromosome"/>
</dbReference>
<feature type="domain" description="Major facilitator superfamily (MFS) profile" evidence="9">
    <location>
        <begin position="11"/>
        <end position="522"/>
    </location>
</feature>
<feature type="transmembrane region" description="Helical" evidence="8">
    <location>
        <begin position="77"/>
        <end position="96"/>
    </location>
</feature>
<keyword evidence="3" id="KW-1003">Cell membrane</keyword>
<keyword evidence="5 8" id="KW-1133">Transmembrane helix</keyword>
<evidence type="ECO:0000256" key="6">
    <source>
        <dbReference type="ARBA" id="ARBA00023136"/>
    </source>
</evidence>
<sequence>MRRWRGDPWAVLVTLSLGFFLTLLDLTAVNVALPSMIGGLGASLDEALWVINVYVLVLAALLITAGRLGDVHGPRALFAGGVALFTLASVLCALAQGPAQLIAARAVQGLGAAALLPQTMTLIIAAFPPERRGAALGVWGGVAGLATIAGPTLGGFLVAAAGWRWIFVVNVPVGVAVLVLAAVLVPDVRQGARHRLDVPGVVLATAALLCLTFGLTEGQRYGWNAGIWALLAGSVVLLAVFLVHQASRQDREPLLPFALFRDRGFAVMSGVAAAVQVGMIGLFLPVMLYLQSVLAFGALEAGLVMAPAMVVSALVSPVAGRMADRSGGTSVLVGGLVSFGTGMAWLALAAGVESTWYGLQAPLLVAGAGTGCVFGPMVSVAMRGVEPAMAGAASGVLNTIRQIGTIAGSAAVGAVLQNRLAAAVRDEASRRAGALPADVRGGFVAGFGDVPGRGLGAGAGRAGGALDPPPGTPPGVAEQIRQAAASAYEHGFVHAMRPALALPVAVIAAGAVACALVRGGPVRRRPPSGGARIVPDAGAGGRGRRAGRAGAPEA</sequence>
<dbReference type="EMBL" id="CP059572">
    <property type="protein sequence ID" value="QXJ19823.1"/>
    <property type="molecule type" value="Genomic_DNA"/>
</dbReference>
<dbReference type="RefSeq" id="WP_273699993.1">
    <property type="nucleotide sequence ID" value="NZ_CP059572.1"/>
</dbReference>
<keyword evidence="11" id="KW-1185">Reference proteome</keyword>
<dbReference type="PRINTS" id="PR01036">
    <property type="entry name" value="TCRTETB"/>
</dbReference>
<dbReference type="InterPro" id="IPR004638">
    <property type="entry name" value="EmrB-like"/>
</dbReference>
<dbReference type="Gene3D" id="1.20.1250.20">
    <property type="entry name" value="MFS general substrate transporter like domains"/>
    <property type="match status" value="1"/>
</dbReference>
<dbReference type="InterPro" id="IPR036259">
    <property type="entry name" value="MFS_trans_sf"/>
</dbReference>
<dbReference type="Pfam" id="PF07690">
    <property type="entry name" value="MFS_1"/>
    <property type="match status" value="1"/>
</dbReference>
<keyword evidence="2" id="KW-0813">Transport</keyword>
<feature type="region of interest" description="Disordered" evidence="7">
    <location>
        <begin position="523"/>
        <end position="554"/>
    </location>
</feature>
<evidence type="ECO:0000259" key="9">
    <source>
        <dbReference type="PROSITE" id="PS50850"/>
    </source>
</evidence>
<comment type="subcellular location">
    <subcellularLocation>
        <location evidence="1">Cell membrane</location>
        <topology evidence="1">Multi-pass membrane protein</topology>
    </subcellularLocation>
</comment>
<feature type="transmembrane region" description="Helical" evidence="8">
    <location>
        <begin position="102"/>
        <end position="127"/>
    </location>
</feature>
<dbReference type="PANTHER" id="PTHR42718">
    <property type="entry name" value="MAJOR FACILITATOR SUPERFAMILY MULTIDRUG TRANSPORTER MFSC"/>
    <property type="match status" value="1"/>
</dbReference>
<evidence type="ECO:0000256" key="4">
    <source>
        <dbReference type="ARBA" id="ARBA00022692"/>
    </source>
</evidence>
<dbReference type="Gene3D" id="1.20.1720.10">
    <property type="entry name" value="Multidrug resistance protein D"/>
    <property type="match status" value="1"/>
</dbReference>
<feature type="transmembrane region" description="Helical" evidence="8">
    <location>
        <begin position="264"/>
        <end position="288"/>
    </location>
</feature>
<feature type="transmembrane region" description="Helical" evidence="8">
    <location>
        <begin position="294"/>
        <end position="319"/>
    </location>
</feature>
<dbReference type="PANTHER" id="PTHR42718:SF46">
    <property type="entry name" value="BLR6921 PROTEIN"/>
    <property type="match status" value="1"/>
</dbReference>
<evidence type="ECO:0000256" key="8">
    <source>
        <dbReference type="SAM" id="Phobius"/>
    </source>
</evidence>
<feature type="transmembrane region" description="Helical" evidence="8">
    <location>
        <begin position="221"/>
        <end position="243"/>
    </location>
</feature>
<reference evidence="10" key="1">
    <citation type="submission" date="2020-07" db="EMBL/GenBank/DDBJ databases">
        <authorList>
            <person name="Tarantini F.S."/>
            <person name="Hong K.W."/>
            <person name="Chan K.G."/>
        </authorList>
    </citation>
    <scope>NUCLEOTIDE SEQUENCE</scope>
    <source>
        <strain evidence="10">32-07</strain>
    </source>
</reference>
<feature type="transmembrane region" description="Helical" evidence="8">
    <location>
        <begin position="134"/>
        <end position="159"/>
    </location>
</feature>
<organism evidence="10 11">
    <name type="scientific">Actinomadura graeca</name>
    <dbReference type="NCBI Taxonomy" id="2750812"/>
    <lineage>
        <taxon>Bacteria</taxon>
        <taxon>Bacillati</taxon>
        <taxon>Actinomycetota</taxon>
        <taxon>Actinomycetes</taxon>
        <taxon>Streptosporangiales</taxon>
        <taxon>Thermomonosporaceae</taxon>
        <taxon>Actinomadura</taxon>
    </lineage>
</organism>
<evidence type="ECO:0000313" key="10">
    <source>
        <dbReference type="EMBL" id="QXJ19823.1"/>
    </source>
</evidence>
<keyword evidence="6 8" id="KW-0472">Membrane</keyword>
<feature type="transmembrane region" description="Helical" evidence="8">
    <location>
        <begin position="331"/>
        <end position="352"/>
    </location>
</feature>
<protein>
    <submittedName>
        <fullName evidence="10">DHA2 family efflux MFS transporter permease subunit</fullName>
    </submittedName>
</protein>
<keyword evidence="4 8" id="KW-0812">Transmembrane</keyword>
<evidence type="ECO:0000256" key="2">
    <source>
        <dbReference type="ARBA" id="ARBA00022448"/>
    </source>
</evidence>
<dbReference type="InterPro" id="IPR011701">
    <property type="entry name" value="MFS"/>
</dbReference>
<proteinExistence type="predicted"/>
<feature type="transmembrane region" description="Helical" evidence="8">
    <location>
        <begin position="165"/>
        <end position="184"/>
    </location>
</feature>
<evidence type="ECO:0000256" key="7">
    <source>
        <dbReference type="SAM" id="MobiDB-lite"/>
    </source>
</evidence>
<feature type="transmembrane region" description="Helical" evidence="8">
    <location>
        <begin position="499"/>
        <end position="517"/>
    </location>
</feature>
<gene>
    <name evidence="10" type="ORF">AGRA3207_000419</name>
</gene>
<evidence type="ECO:0000256" key="3">
    <source>
        <dbReference type="ARBA" id="ARBA00022475"/>
    </source>
</evidence>
<evidence type="ECO:0000313" key="11">
    <source>
        <dbReference type="Proteomes" id="UP001049518"/>
    </source>
</evidence>
<evidence type="ECO:0000256" key="1">
    <source>
        <dbReference type="ARBA" id="ARBA00004651"/>
    </source>
</evidence>
<feature type="transmembrane region" description="Helical" evidence="8">
    <location>
        <begin position="196"/>
        <end position="215"/>
    </location>
</feature>
<accession>A0ABX8QSP7</accession>
<dbReference type="PROSITE" id="PS50850">
    <property type="entry name" value="MFS"/>
    <property type="match status" value="1"/>
</dbReference>
<feature type="transmembrane region" description="Helical" evidence="8">
    <location>
        <begin position="47"/>
        <end position="65"/>
    </location>
</feature>
<evidence type="ECO:0000256" key="5">
    <source>
        <dbReference type="ARBA" id="ARBA00022989"/>
    </source>
</evidence>
<dbReference type="NCBIfam" id="TIGR00711">
    <property type="entry name" value="efflux_EmrB"/>
    <property type="match status" value="1"/>
</dbReference>
<name>A0ABX8QSP7_9ACTN</name>
<dbReference type="SUPFAM" id="SSF103473">
    <property type="entry name" value="MFS general substrate transporter"/>
    <property type="match status" value="1"/>
</dbReference>